<evidence type="ECO:0000313" key="1">
    <source>
        <dbReference type="EMBL" id="KAH3859631.1"/>
    </source>
</evidence>
<dbReference type="EMBL" id="JAIWYP010000003">
    <property type="protein sequence ID" value="KAH3859631.1"/>
    <property type="molecule type" value="Genomic_DNA"/>
</dbReference>
<sequence>MVAAVQKLGLFMTTKLKELLGKYSGTGNIEATWKAYQLELAAEKLLWGTPFASVSYLLSVNLGPGRLEESRSLTDDKGFLALEKWTACMATEYSIPPCCVWTTSQPMQSKIRRVVSLHDVLESSAFVVGRRMVHTLLVDLYEGAKMFCRLEEFKREMFSDTPTSYRVSGGVTLSRLAELLSSNRRLGVHMVFGYQVKLIRKTQLDLGIVILDGLNDLRLKHFPALKLYDVHGNQTLCWDTRFGLWQICYKELNATEMQPSPMLLTKLIITELELRRLVYASKLKSLPIRFPWIASCVKKLSREKLSDDQLVCLLSFISCVALIMNGWFVDYDAMQTLCTDLPVTQHRLKDLEIQSKLLLSKCNTTPVYRLHQSIPTIVTVREKKESASTLKDQPQMDVRVEEVLKKEISNTCLISADSEAQNDQRIKPRAATCLPLAKGMCRWIAEEIEILYMVLGRKRKHDEGYEMYKDECLKKNVPFHGKDAFRRKIQRVAKDIGSQT</sequence>
<protein>
    <submittedName>
        <fullName evidence="1">Uncharacterized protein</fullName>
    </submittedName>
</protein>
<dbReference type="AlphaFoldDB" id="A0A9D4LMY8"/>
<reference evidence="1" key="2">
    <citation type="submission" date="2020-11" db="EMBL/GenBank/DDBJ databases">
        <authorList>
            <person name="McCartney M.A."/>
            <person name="Auch B."/>
            <person name="Kono T."/>
            <person name="Mallez S."/>
            <person name="Becker A."/>
            <person name="Gohl D.M."/>
            <person name="Silverstein K.A.T."/>
            <person name="Koren S."/>
            <person name="Bechman K.B."/>
            <person name="Herman A."/>
            <person name="Abrahante J.E."/>
            <person name="Garbe J."/>
        </authorList>
    </citation>
    <scope>NUCLEOTIDE SEQUENCE</scope>
    <source>
        <strain evidence="1">Duluth1</strain>
        <tissue evidence="1">Whole animal</tissue>
    </source>
</reference>
<comment type="caution">
    <text evidence="1">The sequence shown here is derived from an EMBL/GenBank/DDBJ whole genome shotgun (WGS) entry which is preliminary data.</text>
</comment>
<dbReference type="Proteomes" id="UP000828390">
    <property type="component" value="Unassembled WGS sequence"/>
</dbReference>
<evidence type="ECO:0000313" key="2">
    <source>
        <dbReference type="Proteomes" id="UP000828390"/>
    </source>
</evidence>
<name>A0A9D4LMY8_DREPO</name>
<reference evidence="1" key="1">
    <citation type="journal article" date="2019" name="bioRxiv">
        <title>The Genome of the Zebra Mussel, Dreissena polymorpha: A Resource for Invasive Species Research.</title>
        <authorList>
            <person name="McCartney M.A."/>
            <person name="Auch B."/>
            <person name="Kono T."/>
            <person name="Mallez S."/>
            <person name="Zhang Y."/>
            <person name="Obille A."/>
            <person name="Becker A."/>
            <person name="Abrahante J.E."/>
            <person name="Garbe J."/>
            <person name="Badalamenti J.P."/>
            <person name="Herman A."/>
            <person name="Mangelson H."/>
            <person name="Liachko I."/>
            <person name="Sullivan S."/>
            <person name="Sone E.D."/>
            <person name="Koren S."/>
            <person name="Silverstein K.A.T."/>
            <person name="Beckman K.B."/>
            <person name="Gohl D.M."/>
        </authorList>
    </citation>
    <scope>NUCLEOTIDE SEQUENCE</scope>
    <source>
        <strain evidence="1">Duluth1</strain>
        <tissue evidence="1">Whole animal</tissue>
    </source>
</reference>
<proteinExistence type="predicted"/>
<organism evidence="1 2">
    <name type="scientific">Dreissena polymorpha</name>
    <name type="common">Zebra mussel</name>
    <name type="synonym">Mytilus polymorpha</name>
    <dbReference type="NCBI Taxonomy" id="45954"/>
    <lineage>
        <taxon>Eukaryota</taxon>
        <taxon>Metazoa</taxon>
        <taxon>Spiralia</taxon>
        <taxon>Lophotrochozoa</taxon>
        <taxon>Mollusca</taxon>
        <taxon>Bivalvia</taxon>
        <taxon>Autobranchia</taxon>
        <taxon>Heteroconchia</taxon>
        <taxon>Euheterodonta</taxon>
        <taxon>Imparidentia</taxon>
        <taxon>Neoheterodontei</taxon>
        <taxon>Myida</taxon>
        <taxon>Dreissenoidea</taxon>
        <taxon>Dreissenidae</taxon>
        <taxon>Dreissena</taxon>
    </lineage>
</organism>
<accession>A0A9D4LMY8</accession>
<keyword evidence="2" id="KW-1185">Reference proteome</keyword>
<gene>
    <name evidence="1" type="ORF">DPMN_102449</name>
</gene>